<dbReference type="InterPro" id="IPR002173">
    <property type="entry name" value="Carboh/pur_kinase_PfkB_CS"/>
</dbReference>
<keyword evidence="1" id="KW-0808">Transferase</keyword>
<gene>
    <name evidence="4" type="ORF">ACFQB0_10660</name>
</gene>
<name>A0ABW1VFL0_9MICO</name>
<accession>A0ABW1VFL0</accession>
<sequence>MEAAGAAAATINGVILVKSPTVQPLDTTGAGDAFVGALAFSLAQGIELPDACRHAVRVAAFSVCGHGSQTSYPTTTERLPA</sequence>
<feature type="domain" description="Carbohydrate kinase PfkB" evidence="3">
    <location>
        <begin position="3"/>
        <end position="74"/>
    </location>
</feature>
<reference evidence="5" key="1">
    <citation type="journal article" date="2019" name="Int. J. Syst. Evol. Microbiol.">
        <title>The Global Catalogue of Microorganisms (GCM) 10K type strain sequencing project: providing services to taxonomists for standard genome sequencing and annotation.</title>
        <authorList>
            <consortium name="The Broad Institute Genomics Platform"/>
            <consortium name="The Broad Institute Genome Sequencing Center for Infectious Disease"/>
            <person name="Wu L."/>
            <person name="Ma J."/>
        </authorList>
    </citation>
    <scope>NUCLEOTIDE SEQUENCE [LARGE SCALE GENOMIC DNA]</scope>
    <source>
        <strain evidence="5">CCUG 43304</strain>
    </source>
</reference>
<proteinExistence type="predicted"/>
<dbReference type="SUPFAM" id="SSF53613">
    <property type="entry name" value="Ribokinase-like"/>
    <property type="match status" value="1"/>
</dbReference>
<dbReference type="PANTHER" id="PTHR10584:SF166">
    <property type="entry name" value="RIBOKINASE"/>
    <property type="match status" value="1"/>
</dbReference>
<dbReference type="GO" id="GO:0016301">
    <property type="term" value="F:kinase activity"/>
    <property type="evidence" value="ECO:0007669"/>
    <property type="project" value="UniProtKB-KW"/>
</dbReference>
<organism evidence="4 5">
    <name type="scientific">Luethyella okanaganae</name>
    <dbReference type="NCBI Taxonomy" id="69372"/>
    <lineage>
        <taxon>Bacteria</taxon>
        <taxon>Bacillati</taxon>
        <taxon>Actinomycetota</taxon>
        <taxon>Actinomycetes</taxon>
        <taxon>Micrococcales</taxon>
        <taxon>Microbacteriaceae</taxon>
        <taxon>Luethyella</taxon>
    </lineage>
</organism>
<protein>
    <submittedName>
        <fullName evidence="4">PfkB family carbohydrate kinase</fullName>
    </submittedName>
</protein>
<evidence type="ECO:0000256" key="1">
    <source>
        <dbReference type="ARBA" id="ARBA00022679"/>
    </source>
</evidence>
<dbReference type="PROSITE" id="PS00584">
    <property type="entry name" value="PFKB_KINASES_2"/>
    <property type="match status" value="1"/>
</dbReference>
<comment type="caution">
    <text evidence="4">The sequence shown here is derived from an EMBL/GenBank/DDBJ whole genome shotgun (WGS) entry which is preliminary data.</text>
</comment>
<dbReference type="RefSeq" id="WP_386731166.1">
    <property type="nucleotide sequence ID" value="NZ_JBHSTP010000002.1"/>
</dbReference>
<dbReference type="Proteomes" id="UP001596306">
    <property type="component" value="Unassembled WGS sequence"/>
</dbReference>
<keyword evidence="2 4" id="KW-0418">Kinase</keyword>
<keyword evidence="5" id="KW-1185">Reference proteome</keyword>
<evidence type="ECO:0000313" key="5">
    <source>
        <dbReference type="Proteomes" id="UP001596306"/>
    </source>
</evidence>
<dbReference type="EMBL" id="JBHSTP010000002">
    <property type="protein sequence ID" value="MFC6356568.1"/>
    <property type="molecule type" value="Genomic_DNA"/>
</dbReference>
<evidence type="ECO:0000313" key="4">
    <source>
        <dbReference type="EMBL" id="MFC6356568.1"/>
    </source>
</evidence>
<dbReference type="InterPro" id="IPR011611">
    <property type="entry name" value="PfkB_dom"/>
</dbReference>
<evidence type="ECO:0000259" key="3">
    <source>
        <dbReference type="Pfam" id="PF00294"/>
    </source>
</evidence>
<dbReference type="Gene3D" id="3.40.1190.20">
    <property type="match status" value="1"/>
</dbReference>
<dbReference type="Pfam" id="PF00294">
    <property type="entry name" value="PfkB"/>
    <property type="match status" value="1"/>
</dbReference>
<evidence type="ECO:0000256" key="2">
    <source>
        <dbReference type="ARBA" id="ARBA00022777"/>
    </source>
</evidence>
<dbReference type="PANTHER" id="PTHR10584">
    <property type="entry name" value="SUGAR KINASE"/>
    <property type="match status" value="1"/>
</dbReference>
<dbReference type="InterPro" id="IPR029056">
    <property type="entry name" value="Ribokinase-like"/>
</dbReference>